<name>A0A2P2PEC5_RHIMU</name>
<feature type="region of interest" description="Disordered" evidence="1">
    <location>
        <begin position="1"/>
        <end position="61"/>
    </location>
</feature>
<dbReference type="EMBL" id="GGEC01072568">
    <property type="protein sequence ID" value="MBX53052.1"/>
    <property type="molecule type" value="Transcribed_RNA"/>
</dbReference>
<feature type="compositionally biased region" description="Polar residues" evidence="1">
    <location>
        <begin position="7"/>
        <end position="27"/>
    </location>
</feature>
<sequence>MALTAIGNPNSMSNASPPLNSTYQHQIKLNLKPKRRGETQKLNSKSLKSPNHQSKKIASLY</sequence>
<dbReference type="AlphaFoldDB" id="A0A2P2PEC5"/>
<accession>A0A2P2PEC5</accession>
<organism evidence="2">
    <name type="scientific">Rhizophora mucronata</name>
    <name type="common">Asiatic mangrove</name>
    <dbReference type="NCBI Taxonomy" id="61149"/>
    <lineage>
        <taxon>Eukaryota</taxon>
        <taxon>Viridiplantae</taxon>
        <taxon>Streptophyta</taxon>
        <taxon>Embryophyta</taxon>
        <taxon>Tracheophyta</taxon>
        <taxon>Spermatophyta</taxon>
        <taxon>Magnoliopsida</taxon>
        <taxon>eudicotyledons</taxon>
        <taxon>Gunneridae</taxon>
        <taxon>Pentapetalae</taxon>
        <taxon>rosids</taxon>
        <taxon>fabids</taxon>
        <taxon>Malpighiales</taxon>
        <taxon>Rhizophoraceae</taxon>
        <taxon>Rhizophora</taxon>
    </lineage>
</organism>
<protein>
    <submittedName>
        <fullName evidence="2">Uncharacterized protein</fullName>
    </submittedName>
</protein>
<evidence type="ECO:0000313" key="2">
    <source>
        <dbReference type="EMBL" id="MBX53052.1"/>
    </source>
</evidence>
<reference evidence="2" key="1">
    <citation type="submission" date="2018-02" db="EMBL/GenBank/DDBJ databases">
        <title>Rhizophora mucronata_Transcriptome.</title>
        <authorList>
            <person name="Meera S.P."/>
            <person name="Sreeshan A."/>
            <person name="Augustine A."/>
        </authorList>
    </citation>
    <scope>NUCLEOTIDE SEQUENCE</scope>
    <source>
        <tissue evidence="2">Leaf</tissue>
    </source>
</reference>
<feature type="compositionally biased region" description="Polar residues" evidence="1">
    <location>
        <begin position="40"/>
        <end position="52"/>
    </location>
</feature>
<evidence type="ECO:0000256" key="1">
    <source>
        <dbReference type="SAM" id="MobiDB-lite"/>
    </source>
</evidence>
<proteinExistence type="predicted"/>